<dbReference type="PROSITE" id="PS51352">
    <property type="entry name" value="THIOREDOXIN_2"/>
    <property type="match status" value="1"/>
</dbReference>
<dbReference type="Pfam" id="PF13899">
    <property type="entry name" value="Thioredoxin_7"/>
    <property type="match status" value="1"/>
</dbReference>
<keyword evidence="1" id="KW-0732">Signal</keyword>
<dbReference type="Gene3D" id="3.40.30.10">
    <property type="entry name" value="Glutaredoxin"/>
    <property type="match status" value="1"/>
</dbReference>
<feature type="domain" description="Thioredoxin" evidence="2">
    <location>
        <begin position="10"/>
        <end position="144"/>
    </location>
</feature>
<organism evidence="3 4">
    <name type="scientific">Spirosoma flavum</name>
    <dbReference type="NCBI Taxonomy" id="2048557"/>
    <lineage>
        <taxon>Bacteria</taxon>
        <taxon>Pseudomonadati</taxon>
        <taxon>Bacteroidota</taxon>
        <taxon>Cytophagia</taxon>
        <taxon>Cytophagales</taxon>
        <taxon>Cytophagaceae</taxon>
        <taxon>Spirosoma</taxon>
    </lineage>
</organism>
<dbReference type="InterPro" id="IPR036249">
    <property type="entry name" value="Thioredoxin-like_sf"/>
</dbReference>
<accession>A0ABW6AJV8</accession>
<keyword evidence="4" id="KW-1185">Reference proteome</keyword>
<reference evidence="4" key="1">
    <citation type="journal article" date="2019" name="Int. J. Syst. Evol. Microbiol.">
        <title>The Global Catalogue of Microorganisms (GCM) 10K type strain sequencing project: providing services to taxonomists for standard genome sequencing and annotation.</title>
        <authorList>
            <consortium name="The Broad Institute Genomics Platform"/>
            <consortium name="The Broad Institute Genome Sequencing Center for Infectious Disease"/>
            <person name="Wu L."/>
            <person name="Ma J."/>
        </authorList>
    </citation>
    <scope>NUCLEOTIDE SEQUENCE [LARGE SCALE GENOMIC DNA]</scope>
    <source>
        <strain evidence="4">KCTC 52490</strain>
    </source>
</reference>
<dbReference type="InterPro" id="IPR051099">
    <property type="entry name" value="AGR/TXD"/>
</dbReference>
<dbReference type="PANTHER" id="PTHR15337">
    <property type="entry name" value="ANTERIOR GRADIENT PROTEIN-RELATED"/>
    <property type="match status" value="1"/>
</dbReference>
<dbReference type="PANTHER" id="PTHR15337:SF11">
    <property type="entry name" value="THIOREDOXIN DOMAIN-CONTAINING PROTEIN"/>
    <property type="match status" value="1"/>
</dbReference>
<gene>
    <name evidence="3" type="ORF">ACFS25_13465</name>
</gene>
<dbReference type="Proteomes" id="UP001597512">
    <property type="component" value="Unassembled WGS sequence"/>
</dbReference>
<dbReference type="InterPro" id="IPR013766">
    <property type="entry name" value="Thioredoxin_domain"/>
</dbReference>
<sequence length="149" mass="16804">MKLVLIAIFIYLLPNAPNWQLNFEQAKTEAAQTHKFILLNFSGSDWCGPCIKLKKNIFESAEFGQFATDHLVLVRADFPRLSKNQLEARQIAHNESLAEKYNQQGKFPFTVLLDANGHVLKEWDGYPQSLTVSAFVETIQSATATSTTK</sequence>
<name>A0ABW6AJV8_9BACT</name>
<protein>
    <submittedName>
        <fullName evidence="3">Thioredoxin family protein</fullName>
    </submittedName>
</protein>
<evidence type="ECO:0000313" key="3">
    <source>
        <dbReference type="EMBL" id="MFD2934797.1"/>
    </source>
</evidence>
<proteinExistence type="predicted"/>
<evidence type="ECO:0000313" key="4">
    <source>
        <dbReference type="Proteomes" id="UP001597512"/>
    </source>
</evidence>
<dbReference type="EMBL" id="JBHUOM010000007">
    <property type="protein sequence ID" value="MFD2934797.1"/>
    <property type="molecule type" value="Genomic_DNA"/>
</dbReference>
<evidence type="ECO:0000259" key="2">
    <source>
        <dbReference type="PROSITE" id="PS51352"/>
    </source>
</evidence>
<dbReference type="SUPFAM" id="SSF52833">
    <property type="entry name" value="Thioredoxin-like"/>
    <property type="match status" value="1"/>
</dbReference>
<dbReference type="RefSeq" id="WP_381501488.1">
    <property type="nucleotide sequence ID" value="NZ_JBHUOM010000007.1"/>
</dbReference>
<evidence type="ECO:0000256" key="1">
    <source>
        <dbReference type="ARBA" id="ARBA00022729"/>
    </source>
</evidence>
<comment type="caution">
    <text evidence="3">The sequence shown here is derived from an EMBL/GenBank/DDBJ whole genome shotgun (WGS) entry which is preliminary data.</text>
</comment>